<evidence type="ECO:0000256" key="2">
    <source>
        <dbReference type="ARBA" id="ARBA00023326"/>
    </source>
</evidence>
<dbReference type="Proteomes" id="UP000677152">
    <property type="component" value="Chromosome"/>
</dbReference>
<feature type="domain" description="Fibronectin type-III" evidence="4">
    <location>
        <begin position="191"/>
        <end position="276"/>
    </location>
</feature>
<evidence type="ECO:0000313" key="6">
    <source>
        <dbReference type="Proteomes" id="UP000677152"/>
    </source>
</evidence>
<keyword evidence="1" id="KW-0326">Glycosidase</keyword>
<dbReference type="EMBL" id="CP073249">
    <property type="protein sequence ID" value="QUF05136.1"/>
    <property type="molecule type" value="Genomic_DNA"/>
</dbReference>
<reference evidence="5" key="1">
    <citation type="submission" date="2021-04" db="EMBL/GenBank/DDBJ databases">
        <title>Genomic sequence of Actinosynnema pretiosum subsp. pretiosum ATCC 31280 (C-14919).</title>
        <authorList>
            <person name="Bai L."/>
            <person name="Wang X."/>
            <person name="Xiao Y."/>
        </authorList>
    </citation>
    <scope>NUCLEOTIDE SEQUENCE</scope>
    <source>
        <strain evidence="5">ATCC 31280</strain>
    </source>
</reference>
<feature type="signal peptide" evidence="3">
    <location>
        <begin position="1"/>
        <end position="24"/>
    </location>
</feature>
<dbReference type="InterPro" id="IPR003961">
    <property type="entry name" value="FN3_dom"/>
</dbReference>
<keyword evidence="3" id="KW-0732">Signal</keyword>
<dbReference type="InterPro" id="IPR046542">
    <property type="entry name" value="DUF6801"/>
</dbReference>
<keyword evidence="1" id="KW-0378">Hydrolase</keyword>
<keyword evidence="2" id="KW-0624">Polysaccharide degradation</keyword>
<dbReference type="SUPFAM" id="SSF49265">
    <property type="entry name" value="Fibronectin type III"/>
    <property type="match status" value="1"/>
</dbReference>
<evidence type="ECO:0000256" key="1">
    <source>
        <dbReference type="ARBA" id="ARBA00023295"/>
    </source>
</evidence>
<dbReference type="Pfam" id="PF20611">
    <property type="entry name" value="DUF6801"/>
    <property type="match status" value="1"/>
</dbReference>
<dbReference type="InterPro" id="IPR013783">
    <property type="entry name" value="Ig-like_fold"/>
</dbReference>
<name>A0AA45L883_9PSEU</name>
<dbReference type="PROSITE" id="PS50853">
    <property type="entry name" value="FN3"/>
    <property type="match status" value="1"/>
</dbReference>
<dbReference type="AlphaFoldDB" id="A0AA45L883"/>
<protein>
    <recommendedName>
        <fullName evidence="4">Fibronectin type-III domain-containing protein</fullName>
    </recommendedName>
</protein>
<keyword evidence="2" id="KW-0119">Carbohydrate metabolism</keyword>
<dbReference type="GO" id="GO:0016798">
    <property type="term" value="F:hydrolase activity, acting on glycosyl bonds"/>
    <property type="evidence" value="ECO:0007669"/>
    <property type="project" value="UniProtKB-KW"/>
</dbReference>
<evidence type="ECO:0000313" key="5">
    <source>
        <dbReference type="EMBL" id="QUF05136.1"/>
    </source>
</evidence>
<dbReference type="InterPro" id="IPR036116">
    <property type="entry name" value="FN3_sf"/>
</dbReference>
<gene>
    <name evidence="5" type="ORF">KCV87_03185</name>
</gene>
<dbReference type="GO" id="GO:0000272">
    <property type="term" value="P:polysaccharide catabolic process"/>
    <property type="evidence" value="ECO:0007669"/>
    <property type="project" value="UniProtKB-KW"/>
</dbReference>
<dbReference type="Pfam" id="PF00041">
    <property type="entry name" value="fn3"/>
    <property type="match status" value="1"/>
</dbReference>
<feature type="chain" id="PRO_5041313200" description="Fibronectin type-III domain-containing protein" evidence="3">
    <location>
        <begin position="25"/>
        <end position="276"/>
    </location>
</feature>
<organism evidence="5 6">
    <name type="scientific">Actinosynnema pretiosum subsp. pretiosum</name>
    <dbReference type="NCBI Taxonomy" id="103721"/>
    <lineage>
        <taxon>Bacteria</taxon>
        <taxon>Bacillati</taxon>
        <taxon>Actinomycetota</taxon>
        <taxon>Actinomycetes</taxon>
        <taxon>Pseudonocardiales</taxon>
        <taxon>Pseudonocardiaceae</taxon>
        <taxon>Actinosynnema</taxon>
    </lineage>
</organism>
<proteinExistence type="predicted"/>
<accession>A0AA45L883</accession>
<dbReference type="Gene3D" id="2.60.40.10">
    <property type="entry name" value="Immunoglobulins"/>
    <property type="match status" value="1"/>
</dbReference>
<sequence length="276" mass="28521">MTRAPAAAVVALLLTGALAGTASAAPAHLVTSYTCATSTGESVPVGVHFGGFLPDDVGALPNAVSYAQSAFVDLDLDITNLVDGRVDGDSTAEVRVSVTGPAAKQVTARLAFAPGQGWSWLHAAGGLTPLLLSPAGDYEVRLGDIALSLRPKADDGTPLPPLDALCTRDPGGGDLLGVIKSLAYVADRPLRPTSLTVTATTPTTATLTWEARSWWEPTADYDVHLDGARVATTTDRQVTLTGLTPDSQHRVKVLTRDVRGSTSLLSQGLVFATARG</sequence>
<evidence type="ECO:0000259" key="4">
    <source>
        <dbReference type="PROSITE" id="PS50853"/>
    </source>
</evidence>
<evidence type="ECO:0000256" key="3">
    <source>
        <dbReference type="SAM" id="SignalP"/>
    </source>
</evidence>
<dbReference type="SMART" id="SM00060">
    <property type="entry name" value="FN3"/>
    <property type="match status" value="1"/>
</dbReference>